<keyword evidence="2" id="KW-1133">Transmembrane helix</keyword>
<name>A0ABD3M4L3_9STRA</name>
<proteinExistence type="predicted"/>
<dbReference type="AlphaFoldDB" id="A0ABD3M4L3"/>
<feature type="transmembrane region" description="Helical" evidence="2">
    <location>
        <begin position="612"/>
        <end position="635"/>
    </location>
</feature>
<feature type="compositionally biased region" description="Polar residues" evidence="1">
    <location>
        <begin position="175"/>
        <end position="186"/>
    </location>
</feature>
<evidence type="ECO:0000256" key="2">
    <source>
        <dbReference type="SAM" id="Phobius"/>
    </source>
</evidence>
<feature type="compositionally biased region" description="Low complexity" evidence="1">
    <location>
        <begin position="81"/>
        <end position="117"/>
    </location>
</feature>
<feature type="transmembrane region" description="Helical" evidence="2">
    <location>
        <begin position="936"/>
        <end position="958"/>
    </location>
</feature>
<keyword evidence="4" id="KW-1185">Reference proteome</keyword>
<feature type="transmembrane region" description="Helical" evidence="2">
    <location>
        <begin position="549"/>
        <end position="566"/>
    </location>
</feature>
<feature type="transmembrane region" description="Helical" evidence="2">
    <location>
        <begin position="865"/>
        <end position="885"/>
    </location>
</feature>
<feature type="transmembrane region" description="Helical" evidence="2">
    <location>
        <begin position="279"/>
        <end position="301"/>
    </location>
</feature>
<feature type="transmembrane region" description="Helical" evidence="2">
    <location>
        <begin position="254"/>
        <end position="273"/>
    </location>
</feature>
<feature type="transmembrane region" description="Helical" evidence="2">
    <location>
        <begin position="578"/>
        <end position="600"/>
    </location>
</feature>
<feature type="transmembrane region" description="Helical" evidence="2">
    <location>
        <begin position="906"/>
        <end position="924"/>
    </location>
</feature>
<accession>A0ABD3M4L3</accession>
<keyword evidence="2" id="KW-0472">Membrane</keyword>
<protein>
    <submittedName>
        <fullName evidence="3">Uncharacterized protein</fullName>
    </submittedName>
</protein>
<reference evidence="3 4" key="1">
    <citation type="submission" date="2024-10" db="EMBL/GenBank/DDBJ databases">
        <title>Updated reference genomes for cyclostephanoid diatoms.</title>
        <authorList>
            <person name="Roberts W.R."/>
            <person name="Alverson A.J."/>
        </authorList>
    </citation>
    <scope>NUCLEOTIDE SEQUENCE [LARGE SCALE GENOMIC DNA]</scope>
    <source>
        <strain evidence="3 4">AJA232-27</strain>
    </source>
</reference>
<feature type="region of interest" description="Disordered" evidence="1">
    <location>
        <begin position="765"/>
        <end position="792"/>
    </location>
</feature>
<feature type="compositionally biased region" description="Acidic residues" evidence="1">
    <location>
        <begin position="347"/>
        <end position="358"/>
    </location>
</feature>
<gene>
    <name evidence="3" type="ORF">ACHAWU_003000</name>
</gene>
<evidence type="ECO:0000256" key="1">
    <source>
        <dbReference type="SAM" id="MobiDB-lite"/>
    </source>
</evidence>
<organism evidence="3 4">
    <name type="scientific">Discostella pseudostelligera</name>
    <dbReference type="NCBI Taxonomy" id="259834"/>
    <lineage>
        <taxon>Eukaryota</taxon>
        <taxon>Sar</taxon>
        <taxon>Stramenopiles</taxon>
        <taxon>Ochrophyta</taxon>
        <taxon>Bacillariophyta</taxon>
        <taxon>Coscinodiscophyceae</taxon>
        <taxon>Thalassiosirophycidae</taxon>
        <taxon>Stephanodiscales</taxon>
        <taxon>Stephanodiscaceae</taxon>
        <taxon>Discostella</taxon>
    </lineage>
</organism>
<feature type="region of interest" description="Disordered" evidence="1">
    <location>
        <begin position="1"/>
        <end position="117"/>
    </location>
</feature>
<keyword evidence="2" id="KW-0812">Transmembrane</keyword>
<feature type="compositionally biased region" description="Basic residues" evidence="1">
    <location>
        <begin position="65"/>
        <end position="80"/>
    </location>
</feature>
<feature type="region of interest" description="Disordered" evidence="1">
    <location>
        <begin position="338"/>
        <end position="369"/>
    </location>
</feature>
<dbReference type="EMBL" id="JALLBG020000215">
    <property type="protein sequence ID" value="KAL3758929.1"/>
    <property type="molecule type" value="Genomic_DNA"/>
</dbReference>
<feature type="transmembrane region" description="Helical" evidence="2">
    <location>
        <begin position="830"/>
        <end position="853"/>
    </location>
</feature>
<feature type="region of interest" description="Disordered" evidence="1">
    <location>
        <begin position="175"/>
        <end position="201"/>
    </location>
</feature>
<comment type="caution">
    <text evidence="3">The sequence shown here is derived from an EMBL/GenBank/DDBJ whole genome shotgun (WGS) entry which is preliminary data.</text>
</comment>
<sequence>MIPSQNPYQPFPEDENASPSRRLQPFELQLQVQDEEDGRQQQSPKQRSASRKRGTRSNVSSPSRNRNRSRSNNNKKRQNSSHRAATSSTKLLPSSSQSISTTNTNNTHSTSGSTTASKKIAKELNCYPPPSSPISPQQPLSYRPYKGFSTPFCGLFAASASFGHPQSSVHNEYQNAAASPSHNNGKTNDDDDNDNNDDSFSSRQQHYYHTKQSEIHRANRRTDLCSLACFGILQSDYTRYLFTHTRPPTLCKRMWLHLLTPLSLFILAGWCSGNIRNEYVNSVVCTALVYCIVVWIFTACCRGRKKRVMVRDELLWRLRRRDETLKLRLAQEVKRRGREKSNTNIAEESDDDDEEEYDYDRSGCAPPSVLGQSRREMHCAHRMLGCYPSDIPRNTAATSASYSYPYSPTSMQIRRRYGYGGTALSSPTARECNTDDYVLQPDSDHNNDNNNVTDDLCTKLWRMCCTHPLLPCIPSCNGSYGFHLQCCGLCALAQEAREANIAFPRHLRMIDYITMEPFLLYYPRILELRSSVTSSFWAHIRALSELSKLLLVSFKAILLALLIISLSDAVKNWNLADMAVLVTTFLQSFVVMYCVHWGWHRFDLSIDAVIKYFACGFVLCTSMAFAVEFCALFVFKMTTLIVVGMLDVQEVQDNGYGGIRSSGMQLVGDDTDTGNHRYLTFIYGIENDNQVAHDRFLAAIDDILEGFFDRQPFAKILYMLVSAYLTAGLVEELCKYFGFFMVDHPDFCSEKELEKSNASLQLQLRRDHSGDENDEDEAAENAEQTDAKDGEAPLAAVKHTTDAAADATSANATFRPEMQRRSLSSIRSGVTVSMVAVALGFACCENVFHIFIYNRSSVKSEIATLVVKSLFPIHPIAAAIQSIYVCRRDLEGDTTISIGRTILPSIILRGTYEFALLMIGWSSQRGYNNFYQEEHVTGIALLSFCVSLFLVLGGGFFYRRCSQAQYARLKDESECNAPETSFGLMV</sequence>
<dbReference type="Proteomes" id="UP001530293">
    <property type="component" value="Unassembled WGS sequence"/>
</dbReference>
<evidence type="ECO:0000313" key="4">
    <source>
        <dbReference type="Proteomes" id="UP001530293"/>
    </source>
</evidence>
<evidence type="ECO:0000313" key="3">
    <source>
        <dbReference type="EMBL" id="KAL3758929.1"/>
    </source>
</evidence>